<dbReference type="EMBL" id="ACCF01000098">
    <property type="protein sequence ID" value="EEF68052.1"/>
    <property type="molecule type" value="Genomic_DNA"/>
</dbReference>
<evidence type="ECO:0000313" key="1">
    <source>
        <dbReference type="EMBL" id="EEF68052.1"/>
    </source>
</evidence>
<dbReference type="STRING" id="545696.HOLDEFILI_01761"/>
<organism evidence="1 2">
    <name type="scientific">Holdemania filiformis DSM 12042</name>
    <dbReference type="NCBI Taxonomy" id="545696"/>
    <lineage>
        <taxon>Bacteria</taxon>
        <taxon>Bacillati</taxon>
        <taxon>Bacillota</taxon>
        <taxon>Erysipelotrichia</taxon>
        <taxon>Erysipelotrichales</taxon>
        <taxon>Erysipelotrichaceae</taxon>
        <taxon>Holdemania</taxon>
    </lineage>
</organism>
<protein>
    <submittedName>
        <fullName evidence="1">Uncharacterized protein</fullName>
    </submittedName>
</protein>
<gene>
    <name evidence="1" type="ORF">HOLDEFILI_01761</name>
</gene>
<accession>B9Y7G5</accession>
<evidence type="ECO:0000313" key="2">
    <source>
        <dbReference type="Proteomes" id="UP000005950"/>
    </source>
</evidence>
<comment type="caution">
    <text evidence="1">The sequence shown here is derived from an EMBL/GenBank/DDBJ whole genome shotgun (WGS) entry which is preliminary data.</text>
</comment>
<sequence>MVFPLAGIPAIQIQVFIIMFKIKTLNQEGLIIYSFFSLYRTGGIPPTDSRS</sequence>
<dbReference type="Proteomes" id="UP000005950">
    <property type="component" value="Unassembled WGS sequence"/>
</dbReference>
<name>B9Y7G5_9FIRM</name>
<proteinExistence type="predicted"/>
<dbReference type="AlphaFoldDB" id="B9Y7G5"/>
<dbReference type="HOGENOM" id="CLU_3099629_0_0_9"/>
<reference evidence="1 2" key="1">
    <citation type="submission" date="2008-12" db="EMBL/GenBank/DDBJ databases">
        <authorList>
            <person name="Fulton L."/>
            <person name="Clifton S."/>
            <person name="Fulton B."/>
            <person name="Xu J."/>
            <person name="Minx P."/>
            <person name="Pepin K.H."/>
            <person name="Johnson M."/>
            <person name="Bhonagiri V."/>
            <person name="Nash W.E."/>
            <person name="Mardis E.R."/>
            <person name="Wilson R.K."/>
        </authorList>
    </citation>
    <scope>NUCLEOTIDE SEQUENCE [LARGE SCALE GENOMIC DNA]</scope>
    <source>
        <strain evidence="1 2">DSM 12042</strain>
    </source>
</reference>
<reference evidence="1 2" key="2">
    <citation type="submission" date="2009-02" db="EMBL/GenBank/DDBJ databases">
        <title>Draft genome sequence of Holdemania filiformis DSM 12042.</title>
        <authorList>
            <person name="Sudarsanam P."/>
            <person name="Ley R."/>
            <person name="Guruge J."/>
            <person name="Turnbaugh P.J."/>
            <person name="Mahowald M."/>
            <person name="Liep D."/>
            <person name="Gordon J."/>
        </authorList>
    </citation>
    <scope>NUCLEOTIDE SEQUENCE [LARGE SCALE GENOMIC DNA]</scope>
    <source>
        <strain evidence="1 2">DSM 12042</strain>
    </source>
</reference>